<sequence length="189" mass="21873">MKRKLSDITKEEIERNSQVNLSVTDMNLYRKLMKPINGIYFLINKKYQIFYIGEADDVFIRLASHPERDSIYKVAIFLTPGFCQSERKYVEGTFFHIFKSVNIRFGKVPIPVRKMLQLRDLGAIDVRLPDAFFSWSTYINDFVSKLPKDRNNTPLSRITSSATFKPVIGVKVSLSVLRALFPDELALKI</sequence>
<dbReference type="Proteomes" id="UP000762271">
    <property type="component" value="Unassembled WGS sequence"/>
</dbReference>
<comment type="caution">
    <text evidence="1">The sequence shown here is derived from an EMBL/GenBank/DDBJ whole genome shotgun (WGS) entry which is preliminary data.</text>
</comment>
<gene>
    <name evidence="1" type="ORF">G6693_03635</name>
</gene>
<accession>A0AAE3CHH8</accession>
<dbReference type="EMBL" id="JAANGI010000001">
    <property type="protein sequence ID" value="MBT8591014.1"/>
    <property type="molecule type" value="Genomic_DNA"/>
</dbReference>
<proteinExistence type="predicted"/>
<organism evidence="1 2">
    <name type="scientific">Polynucleobacter paneuropaeus</name>
    <dbReference type="NCBI Taxonomy" id="2527775"/>
    <lineage>
        <taxon>Bacteria</taxon>
        <taxon>Pseudomonadati</taxon>
        <taxon>Pseudomonadota</taxon>
        <taxon>Betaproteobacteria</taxon>
        <taxon>Burkholderiales</taxon>
        <taxon>Burkholderiaceae</taxon>
        <taxon>Polynucleobacter</taxon>
    </lineage>
</organism>
<reference evidence="1" key="1">
    <citation type="journal article" date="2021" name="Genome Biol. Evol.">
        <title>Continental-Scale Gene Flow Prevents Allopatric Divergence of Pelagic Freshwater Bacteria.</title>
        <authorList>
            <person name="Hoetzinger M."/>
            <person name="Pitt A."/>
            <person name="Huemer A."/>
            <person name="Hahn M.W."/>
        </authorList>
    </citation>
    <scope>NUCLEOTIDE SEQUENCE</scope>
    <source>
        <strain evidence="1">AP-YLGG-20-G6</strain>
    </source>
</reference>
<dbReference type="AlphaFoldDB" id="A0AAE3CHH8"/>
<evidence type="ECO:0000313" key="2">
    <source>
        <dbReference type="Proteomes" id="UP000762271"/>
    </source>
</evidence>
<name>A0AAE3CHH8_9BURK</name>
<protein>
    <recommendedName>
        <fullName evidence="3">GIY-YIG domain-containing protein</fullName>
    </recommendedName>
</protein>
<evidence type="ECO:0008006" key="3">
    <source>
        <dbReference type="Google" id="ProtNLM"/>
    </source>
</evidence>
<evidence type="ECO:0000313" key="1">
    <source>
        <dbReference type="EMBL" id="MBT8591014.1"/>
    </source>
</evidence>